<proteinExistence type="predicted"/>
<dbReference type="Proteomes" id="UP001652409">
    <property type="component" value="Unassembled WGS sequence"/>
</dbReference>
<keyword evidence="3" id="KW-1185">Reference proteome</keyword>
<dbReference type="Pfam" id="PF13884">
    <property type="entry name" value="Peptidase_S74"/>
    <property type="match status" value="1"/>
</dbReference>
<name>A0ABT2TQ27_9FIRM</name>
<reference evidence="2 3" key="1">
    <citation type="journal article" date="2021" name="ISME Commun">
        <title>Automated analysis of genomic sequences facilitates high-throughput and comprehensive description of bacteria.</title>
        <authorList>
            <person name="Hitch T.C.A."/>
        </authorList>
    </citation>
    <scope>NUCLEOTIDE SEQUENCE [LARGE SCALE GENOMIC DNA]</scope>
    <source>
        <strain evidence="2 3">Sanger_23</strain>
    </source>
</reference>
<protein>
    <submittedName>
        <fullName evidence="2">Tail fiber domain-containing protein</fullName>
    </submittedName>
</protein>
<evidence type="ECO:0000259" key="1">
    <source>
        <dbReference type="PROSITE" id="PS51688"/>
    </source>
</evidence>
<dbReference type="InterPro" id="IPR030392">
    <property type="entry name" value="S74_ICA"/>
</dbReference>
<dbReference type="RefSeq" id="WP_158420567.1">
    <property type="nucleotide sequence ID" value="NZ_JAOQJL010000004.1"/>
</dbReference>
<gene>
    <name evidence="2" type="ORF">OCV61_02770</name>
</gene>
<feature type="domain" description="Peptidase S74" evidence="1">
    <location>
        <begin position="949"/>
        <end position="1054"/>
    </location>
</feature>
<organism evidence="2 3">
    <name type="scientific">Blautia ammoniilytica</name>
    <dbReference type="NCBI Taxonomy" id="2981782"/>
    <lineage>
        <taxon>Bacteria</taxon>
        <taxon>Bacillati</taxon>
        <taxon>Bacillota</taxon>
        <taxon>Clostridia</taxon>
        <taxon>Lachnospirales</taxon>
        <taxon>Lachnospiraceae</taxon>
        <taxon>Blautia</taxon>
    </lineage>
</organism>
<sequence>MINVTNEFKELMKTRTDFKENAQIMFADGSTLNLSEDDFSMSNNGVVDSAGANSIPLGCAICRNIQIELLNDDDHLKEYDFYGAKIRLYLTFELSETTEKIEYGTYTVITPETYGTTVLVTAVDDMYKADKAYTTALPFPATAANVLADACTICGITLGSTSFLHSDYVIQEKPSDKYTYRQIIGYIAMIACGNARIDRTGHLQVMTYSFDWTNAHKLTEWSNLTVDTSDITVTGIQMERTAKRTIDGKEQELKETVLVGTKRYVLTVVNPLVTGNEGTLISWIYAVFKDVSFRKFEGDSFGYPIAEFMDMAKITDWKGNEYNTFLTDVNFNFFGFTTMKNSAESGLRLASQYSNGETRADIKAADLVSRERSARETAVQKLQDAAANASGMYETRVELEDKSVITYLHDKPTLKESLVVIKITAEAVAVSNDGGKTYPYGMILTGDLITKMLYAEGINADYIDTGTLVVRDKDGNVKFLVDLTTGQVVINADSIKIGGQTVGDLIDEKTKSLTSNLTMSLTNDYRAISVDSNGDYSTFPNDIITAPTVMYGSEDVTGQCTYTVAKSDTLTGAWDSSKRQYTVTGLTDDTGWVDITAVYLDNLRITKRFSVSKVYNGQSGVTYGLITSSPIIKKTSQSELTPTYVDFTAYYTVGKDMTKYALNVRFVIEEVLNDDGVWRTVYTSTQDESEVRRSLYTVLTTKDGKVPVSKDGKYAFGYPRNVTSIRCRFYAAGGTTQLLGEQTCAVVADATAQLSQSDIVEILSDGGRWNGLYYKNGKLYTSFSAALGGELTLGGKGNGNGKLAIRNDTGKQIGYVDNTGVHFNQGEFSGLFAGELSSPLGNIGGWKISNNPKCIYSGDAPGDAGITLYSSGRMKIQYIDETAGVIEAETTLDVIDGRIHTYQQTLVSATLTDCDLSNPTRLLNPPTVSSGGHIVFAADGMTLAYLGSSSKRYKNHVKDISDEDVQKLFEIPVVYFKYKDGYLDASDKKNGIPIPGFYAEDMEQAFPDAVMYEDGKVEDWNYRTLIPAMEKQIQILYKQNQELMKSIKELKEAQNNGNKL</sequence>
<dbReference type="PROSITE" id="PS51688">
    <property type="entry name" value="ICA"/>
    <property type="match status" value="1"/>
</dbReference>
<comment type="caution">
    <text evidence="2">The sequence shown here is derived from an EMBL/GenBank/DDBJ whole genome shotgun (WGS) entry which is preliminary data.</text>
</comment>
<evidence type="ECO:0000313" key="3">
    <source>
        <dbReference type="Proteomes" id="UP001652409"/>
    </source>
</evidence>
<accession>A0ABT2TQ27</accession>
<dbReference type="EMBL" id="JAOQJL010000004">
    <property type="protein sequence ID" value="MCU6764330.1"/>
    <property type="molecule type" value="Genomic_DNA"/>
</dbReference>
<evidence type="ECO:0000313" key="2">
    <source>
        <dbReference type="EMBL" id="MCU6764330.1"/>
    </source>
</evidence>